<dbReference type="RefSeq" id="WP_129078011.1">
    <property type="nucleotide sequence ID" value="NZ_QOUX01000032.1"/>
</dbReference>
<feature type="domain" description="PDZ" evidence="2">
    <location>
        <begin position="309"/>
        <end position="351"/>
    </location>
</feature>
<feature type="transmembrane region" description="Helical" evidence="1">
    <location>
        <begin position="56"/>
        <end position="75"/>
    </location>
</feature>
<dbReference type="EMBL" id="QOUX01000032">
    <property type="protein sequence ID" value="RXJ01710.1"/>
    <property type="molecule type" value="Genomic_DNA"/>
</dbReference>
<protein>
    <submittedName>
        <fullName evidence="3">PDZ domain-containing protein</fullName>
    </submittedName>
</protein>
<keyword evidence="1" id="KW-0472">Membrane</keyword>
<sequence>MDFYAVGIELLKGIGFFFLHPLFYLLLLFTLFLGYKRVQRERNDFHTRVYDIVDDLLVPLFPSLLAGLLLSSFIIGFGIVIPIGVMVLSAIVHVVIMLTGQARLLSPAYTGGLTLLIALVLPEVTTGLAMVDRWISEIHTVHLGGLALLISLLMITEAFLILKNGSKQTSPQLLKSKRGKTIGVHEAKRIWILPIFFLLPAGPILTTEYWPLLNIEFSQLGVLAIPFAIGFQQVIRSTLPIHAIINNGKKVLLVGVIVLALSVLSLYISMLIPIVAIAAIIGRETVATLLKLREDKEVNMYTQRENGLVILGVIPRSPAEKMKVNVGEVVTKVNGIRVTSPQQFYEALQHNSAFCKLEIIDSQGEIRFAQTALYDGEHYQIGLLFVQLEQLPQENVI</sequence>
<feature type="transmembrane region" description="Helical" evidence="1">
    <location>
        <begin position="143"/>
        <end position="162"/>
    </location>
</feature>
<dbReference type="InterPro" id="IPR036034">
    <property type="entry name" value="PDZ_sf"/>
</dbReference>
<feature type="transmembrane region" description="Helical" evidence="1">
    <location>
        <begin position="81"/>
        <end position="100"/>
    </location>
</feature>
<keyword evidence="1" id="KW-0812">Transmembrane</keyword>
<dbReference type="Gene3D" id="2.30.42.10">
    <property type="match status" value="1"/>
</dbReference>
<evidence type="ECO:0000259" key="2">
    <source>
        <dbReference type="Pfam" id="PF17820"/>
    </source>
</evidence>
<evidence type="ECO:0000256" key="1">
    <source>
        <dbReference type="SAM" id="Phobius"/>
    </source>
</evidence>
<dbReference type="AlphaFoldDB" id="A0A4Q0VW44"/>
<reference evidence="3 4" key="1">
    <citation type="journal article" date="2019" name="Int. J. Syst. Evol. Microbiol.">
        <title>Anaerobacillus alkaliphilus sp. nov., a novel alkaliphilic and moderately halophilic bacterium.</title>
        <authorList>
            <person name="Borsodi A.K."/>
            <person name="Aszalos J.M."/>
            <person name="Bihari P."/>
            <person name="Nagy I."/>
            <person name="Schumann P."/>
            <person name="Sproer C."/>
            <person name="Kovacs A.L."/>
            <person name="Boka K."/>
            <person name="Dobosy P."/>
            <person name="Ovari M."/>
            <person name="Szili-Kovacs T."/>
            <person name="Toth E."/>
        </authorList>
    </citation>
    <scope>NUCLEOTIDE SEQUENCE [LARGE SCALE GENOMIC DNA]</scope>
    <source>
        <strain evidence="3 4">B16-10</strain>
    </source>
</reference>
<comment type="caution">
    <text evidence="3">The sequence shown here is derived from an EMBL/GenBank/DDBJ whole genome shotgun (WGS) entry which is preliminary data.</text>
</comment>
<dbReference type="Proteomes" id="UP000290649">
    <property type="component" value="Unassembled WGS sequence"/>
</dbReference>
<keyword evidence="4" id="KW-1185">Reference proteome</keyword>
<feature type="transmembrane region" description="Helical" evidence="1">
    <location>
        <begin position="14"/>
        <end position="35"/>
    </location>
</feature>
<gene>
    <name evidence="3" type="ORF">DS745_09530</name>
</gene>
<dbReference type="InterPro" id="IPR041489">
    <property type="entry name" value="PDZ_6"/>
</dbReference>
<evidence type="ECO:0000313" key="3">
    <source>
        <dbReference type="EMBL" id="RXJ01710.1"/>
    </source>
</evidence>
<feature type="transmembrane region" description="Helical" evidence="1">
    <location>
        <begin position="217"/>
        <end position="239"/>
    </location>
</feature>
<dbReference type="OrthoDB" id="198399at2"/>
<dbReference type="Pfam" id="PF17820">
    <property type="entry name" value="PDZ_6"/>
    <property type="match status" value="1"/>
</dbReference>
<organism evidence="3 4">
    <name type="scientific">Anaerobacillus alkaliphilus</name>
    <dbReference type="NCBI Taxonomy" id="1548597"/>
    <lineage>
        <taxon>Bacteria</taxon>
        <taxon>Bacillati</taxon>
        <taxon>Bacillota</taxon>
        <taxon>Bacilli</taxon>
        <taxon>Bacillales</taxon>
        <taxon>Bacillaceae</taxon>
        <taxon>Anaerobacillus</taxon>
    </lineage>
</organism>
<name>A0A4Q0VW44_9BACI</name>
<feature type="transmembrane region" description="Helical" evidence="1">
    <location>
        <begin position="190"/>
        <end position="211"/>
    </location>
</feature>
<proteinExistence type="predicted"/>
<accession>A0A4Q0VW44</accession>
<feature type="transmembrane region" description="Helical" evidence="1">
    <location>
        <begin position="112"/>
        <end position="131"/>
    </location>
</feature>
<dbReference type="SUPFAM" id="SSF50156">
    <property type="entry name" value="PDZ domain-like"/>
    <property type="match status" value="1"/>
</dbReference>
<feature type="transmembrane region" description="Helical" evidence="1">
    <location>
        <begin position="251"/>
        <end position="281"/>
    </location>
</feature>
<evidence type="ECO:0000313" key="4">
    <source>
        <dbReference type="Proteomes" id="UP000290649"/>
    </source>
</evidence>
<keyword evidence="1" id="KW-1133">Transmembrane helix</keyword>